<evidence type="ECO:0000313" key="4">
    <source>
        <dbReference type="Proteomes" id="UP000190105"/>
    </source>
</evidence>
<dbReference type="OrthoDB" id="1661308at2"/>
<protein>
    <submittedName>
        <fullName evidence="3">TIGR02679 family protein</fullName>
    </submittedName>
</protein>
<evidence type="ECO:0000313" key="3">
    <source>
        <dbReference type="EMBL" id="SKA98894.1"/>
    </source>
</evidence>
<dbReference type="InterPro" id="IPR024466">
    <property type="entry name" value="CHP02679_N"/>
</dbReference>
<dbReference type="Pfam" id="PF11796">
    <property type="entry name" value="DUF3323"/>
    <property type="match status" value="1"/>
</dbReference>
<feature type="domain" description="DUF2399" evidence="1">
    <location>
        <begin position="270"/>
        <end position="423"/>
    </location>
</feature>
<organism evidence="3 4">
    <name type="scientific">Caloramator quimbayensis</name>
    <dbReference type="NCBI Taxonomy" id="1147123"/>
    <lineage>
        <taxon>Bacteria</taxon>
        <taxon>Bacillati</taxon>
        <taxon>Bacillota</taxon>
        <taxon>Clostridia</taxon>
        <taxon>Eubacteriales</taxon>
        <taxon>Clostridiaceae</taxon>
        <taxon>Caloramator</taxon>
    </lineage>
</organism>
<dbReference type="InterPro" id="IPR024465">
    <property type="entry name" value="DUF2399"/>
</dbReference>
<gene>
    <name evidence="3" type="ORF">SAMN05443428_13215</name>
</gene>
<dbReference type="AlphaFoldDB" id="A0A1T4YAR7"/>
<keyword evidence="4" id="KW-1185">Reference proteome</keyword>
<dbReference type="EMBL" id="FUYH01000032">
    <property type="protein sequence ID" value="SKA98894.1"/>
    <property type="molecule type" value="Genomic_DNA"/>
</dbReference>
<dbReference type="Proteomes" id="UP000190105">
    <property type="component" value="Unassembled WGS sequence"/>
</dbReference>
<sequence>MSLEKEMAQFLKSNKKRYHRFLEASMEKYKSLGSIGGSIYLDKLNDGERSLLCKIDSKYISLDEAKITVKKFLSVFKNTKYADADIIEVLKIYFNEELKPNREIKEEKQREKEEFFNLLLDEFKGTKAFDWLSYSLFNKTYGYNILIKQYEKNKEDFRIMLENVLKAVNYLNYDKSPKRLAIFASFISKDPHYFDEGKAAFTLLLSALSFLSNIIVPENSEEKSGLLYSFGILKDEISNFTVCASIKAFTMDGEHIGIKGFCDMVEPLQLNLWNLSNIKDIICKDNILYVFENPSVFSEVLERTKSIKPSLLCTSGQLKLASLIFLDKASENVDKIYYSGDIDPEGIYIAYKLKQRYKDKLIYWRYDNKSYKKMKSKIKFDDRRKKQIEGIEDKELKNLIDEVLKEGCCGYQELIIDKYVEDIFGDRVF</sequence>
<evidence type="ECO:0000259" key="2">
    <source>
        <dbReference type="Pfam" id="PF11796"/>
    </source>
</evidence>
<evidence type="ECO:0000259" key="1">
    <source>
        <dbReference type="Pfam" id="PF09664"/>
    </source>
</evidence>
<accession>A0A1T4YAR7</accession>
<dbReference type="STRING" id="1147123.SAMN05443428_13215"/>
<dbReference type="Pfam" id="PF09664">
    <property type="entry name" value="DUF2399"/>
    <property type="match status" value="1"/>
</dbReference>
<reference evidence="4" key="1">
    <citation type="submission" date="2017-02" db="EMBL/GenBank/DDBJ databases">
        <authorList>
            <person name="Varghese N."/>
            <person name="Submissions S."/>
        </authorList>
    </citation>
    <scope>NUCLEOTIDE SEQUENCE [LARGE SCALE GENOMIC DNA]</scope>
    <source>
        <strain evidence="4">USBA 833</strain>
    </source>
</reference>
<feature type="domain" description="Conserved hypothetical protein CHP02679 N terminus" evidence="2">
    <location>
        <begin position="36"/>
        <end position="247"/>
    </location>
</feature>
<dbReference type="RefSeq" id="WP_078697627.1">
    <property type="nucleotide sequence ID" value="NZ_FUYH01000032.1"/>
</dbReference>
<name>A0A1T4YAR7_9CLOT</name>
<proteinExistence type="predicted"/>